<proteinExistence type="predicted"/>
<dbReference type="InterPro" id="IPR035439">
    <property type="entry name" value="UPF0145_dom_sf"/>
</dbReference>
<feature type="region of interest" description="Disordered" evidence="1">
    <location>
        <begin position="111"/>
        <end position="145"/>
    </location>
</feature>
<dbReference type="SUPFAM" id="SSF117782">
    <property type="entry name" value="YbjQ-like"/>
    <property type="match status" value="1"/>
</dbReference>
<name>A0A6C0K786_9ZZZZ</name>
<evidence type="ECO:0000256" key="1">
    <source>
        <dbReference type="SAM" id="MobiDB-lite"/>
    </source>
</evidence>
<dbReference type="EMBL" id="MN740827">
    <property type="protein sequence ID" value="QHU13905.1"/>
    <property type="molecule type" value="Genomic_DNA"/>
</dbReference>
<dbReference type="Pfam" id="PF01906">
    <property type="entry name" value="YbjQ_1"/>
    <property type="match status" value="1"/>
</dbReference>
<feature type="compositionally biased region" description="Basic residues" evidence="1">
    <location>
        <begin position="126"/>
        <end position="145"/>
    </location>
</feature>
<protein>
    <submittedName>
        <fullName evidence="2">Uncharacterized protein</fullName>
    </submittedName>
</protein>
<accession>A0A6C0K786</accession>
<organism evidence="2">
    <name type="scientific">viral metagenome</name>
    <dbReference type="NCBI Taxonomy" id="1070528"/>
    <lineage>
        <taxon>unclassified sequences</taxon>
        <taxon>metagenomes</taxon>
        <taxon>organismal metagenomes</taxon>
    </lineage>
</organism>
<dbReference type="AlphaFoldDB" id="A0A6C0K786"/>
<evidence type="ECO:0000313" key="2">
    <source>
        <dbReference type="EMBL" id="QHU13905.1"/>
    </source>
</evidence>
<dbReference type="Gene3D" id="3.30.110.70">
    <property type="entry name" value="Hypothetical protein apc22750. Chain B"/>
    <property type="match status" value="1"/>
</dbReference>
<reference evidence="2" key="1">
    <citation type="journal article" date="2020" name="Nature">
        <title>Giant virus diversity and host interactions through global metagenomics.</title>
        <authorList>
            <person name="Schulz F."/>
            <person name="Roux S."/>
            <person name="Paez-Espino D."/>
            <person name="Jungbluth S."/>
            <person name="Walsh D.A."/>
            <person name="Denef V.J."/>
            <person name="McMahon K.D."/>
            <person name="Konstantinidis K.T."/>
            <person name="Eloe-Fadrosh E.A."/>
            <person name="Kyrpides N.C."/>
            <person name="Woyke T."/>
        </authorList>
    </citation>
    <scope>NUCLEOTIDE SEQUENCE</scope>
    <source>
        <strain evidence="2">GVMAG-S-1101182-85</strain>
    </source>
</reference>
<dbReference type="InterPro" id="IPR002765">
    <property type="entry name" value="UPF0145_YbjQ-like"/>
</dbReference>
<sequence>MALPMFTIQTFNQNILQPAGAVFAQRVEAVSLLRDFVAGIGGLFGGQSTLMEKKMNDLTNVLKDELQKKAKEQYPNVVALVDVMLTFSNIGNDASSMFIAGQISATALVRAPSKAAPTPTPITGGRRTRVYHNKRRTKQQKTRRR</sequence>